<organism evidence="3 4">
    <name type="scientific">Frankia umida</name>
    <dbReference type="NCBI Taxonomy" id="573489"/>
    <lineage>
        <taxon>Bacteria</taxon>
        <taxon>Bacillati</taxon>
        <taxon>Actinomycetota</taxon>
        <taxon>Actinomycetes</taxon>
        <taxon>Frankiales</taxon>
        <taxon>Frankiaceae</taxon>
        <taxon>Frankia</taxon>
    </lineage>
</organism>
<dbReference type="InterPro" id="IPR050766">
    <property type="entry name" value="Bact_Lucif_Oxidored"/>
</dbReference>
<dbReference type="InterPro" id="IPR011251">
    <property type="entry name" value="Luciferase-like_dom"/>
</dbReference>
<sequence length="350" mass="37270">MPTTSATHAGALRLSVLDVAPVFTDSSTAQALRNTVDLAPRVEALGYQRHWVAEHHNVPSLATSSPAVLAGRLASVTTSLRVGSGGVLLPNHAPLVVAEQFGTLQALHPGRIDLGIGRASGGDLLTARALGRLFAADDFPRQLRELTGYLAGTADAASEHRVAAIPAPPGQPWLCMLGSSLTSARFAGALGLPYAFAHHLVPHLTVAALDTYRSAFRASSQLAQPYTLVAAAVVAGESDEHARGLALPYLLRKIHIQQGRIYDLYPGPADVAAHRFSRVEEKYVQEHSGDQFFGGPTTLAEKISDLVQRCGADELLALSLIHDHADRVRSYELLAEAVPTVPESRHQAVR</sequence>
<dbReference type="Pfam" id="PF00296">
    <property type="entry name" value="Bac_luciferase"/>
    <property type="match status" value="1"/>
</dbReference>
<reference evidence="3 4" key="1">
    <citation type="submission" date="2022-04" db="EMBL/GenBank/DDBJ databases">
        <title>Genome diversity in the genus Frankia.</title>
        <authorList>
            <person name="Carlos-Shanley C."/>
            <person name="Hahn D."/>
        </authorList>
    </citation>
    <scope>NUCLEOTIDE SEQUENCE [LARGE SCALE GENOMIC DNA]</scope>
    <source>
        <strain evidence="3 4">Ag45/Mut15</strain>
    </source>
</reference>
<evidence type="ECO:0000259" key="2">
    <source>
        <dbReference type="Pfam" id="PF00296"/>
    </source>
</evidence>
<evidence type="ECO:0000313" key="4">
    <source>
        <dbReference type="Proteomes" id="UP001201873"/>
    </source>
</evidence>
<keyword evidence="4" id="KW-1185">Reference proteome</keyword>
<dbReference type="PANTHER" id="PTHR30137:SF6">
    <property type="entry name" value="LUCIFERASE-LIKE MONOOXYGENASE"/>
    <property type="match status" value="1"/>
</dbReference>
<dbReference type="Proteomes" id="UP001201873">
    <property type="component" value="Unassembled WGS sequence"/>
</dbReference>
<dbReference type="PANTHER" id="PTHR30137">
    <property type="entry name" value="LUCIFERASE-LIKE MONOOXYGENASE"/>
    <property type="match status" value="1"/>
</dbReference>
<dbReference type="RefSeq" id="WP_248826199.1">
    <property type="nucleotide sequence ID" value="NZ_JALKFT010000025.1"/>
</dbReference>
<accession>A0ABT0K2L1</accession>
<dbReference type="NCBIfam" id="TIGR03558">
    <property type="entry name" value="oxido_grp_1"/>
    <property type="match status" value="1"/>
</dbReference>
<name>A0ABT0K2L1_9ACTN</name>
<dbReference type="InterPro" id="IPR019949">
    <property type="entry name" value="CmoO-like"/>
</dbReference>
<proteinExistence type="predicted"/>
<dbReference type="SUPFAM" id="SSF51679">
    <property type="entry name" value="Bacterial luciferase-like"/>
    <property type="match status" value="1"/>
</dbReference>
<dbReference type="Gene3D" id="3.20.20.30">
    <property type="entry name" value="Luciferase-like domain"/>
    <property type="match status" value="1"/>
</dbReference>
<evidence type="ECO:0000256" key="1">
    <source>
        <dbReference type="ARBA" id="ARBA00007789"/>
    </source>
</evidence>
<gene>
    <name evidence="3" type="ORF">MXD59_20130</name>
</gene>
<protein>
    <submittedName>
        <fullName evidence="3">LLM class flavin-dependent oxidoreductase</fullName>
    </submittedName>
</protein>
<dbReference type="InterPro" id="IPR036661">
    <property type="entry name" value="Luciferase-like_sf"/>
</dbReference>
<evidence type="ECO:0000313" key="3">
    <source>
        <dbReference type="EMBL" id="MCK9878051.1"/>
    </source>
</evidence>
<comment type="caution">
    <text evidence="3">The sequence shown here is derived from an EMBL/GenBank/DDBJ whole genome shotgun (WGS) entry which is preliminary data.</text>
</comment>
<comment type="similarity">
    <text evidence="1">To bacterial alkanal monooxygenase alpha and beta chains.</text>
</comment>
<feature type="domain" description="Luciferase-like" evidence="2">
    <location>
        <begin position="15"/>
        <end position="313"/>
    </location>
</feature>
<dbReference type="EMBL" id="JALKFT010000025">
    <property type="protein sequence ID" value="MCK9878051.1"/>
    <property type="molecule type" value="Genomic_DNA"/>
</dbReference>